<name>A0ABX1Q1N0_9RHOO</name>
<keyword evidence="2" id="KW-0732">Signal</keyword>
<evidence type="ECO:0008006" key="5">
    <source>
        <dbReference type="Google" id="ProtNLM"/>
    </source>
</evidence>
<keyword evidence="4" id="KW-1185">Reference proteome</keyword>
<feature type="compositionally biased region" description="Basic and acidic residues" evidence="1">
    <location>
        <begin position="37"/>
        <end position="52"/>
    </location>
</feature>
<evidence type="ECO:0000313" key="3">
    <source>
        <dbReference type="EMBL" id="NMG45263.1"/>
    </source>
</evidence>
<gene>
    <name evidence="3" type="ORF">GPA22_16220</name>
</gene>
<sequence>MLLRALFASLILLLPAVPSAQSLPRQADAPPLAAADAKSDAKPDRSFRDTSGYRHPALSRTQRDLQNLAYALQLRDYCADDRVSDAFVKEQLARFSRITGRKETCRTLLAY</sequence>
<feature type="compositionally biased region" description="Low complexity" evidence="1">
    <location>
        <begin position="23"/>
        <end position="36"/>
    </location>
</feature>
<dbReference type="EMBL" id="WTVN01000027">
    <property type="protein sequence ID" value="NMG45263.1"/>
    <property type="molecule type" value="Genomic_DNA"/>
</dbReference>
<dbReference type="Proteomes" id="UP000623795">
    <property type="component" value="Unassembled WGS sequence"/>
</dbReference>
<comment type="caution">
    <text evidence="3">The sequence shown here is derived from an EMBL/GenBank/DDBJ whole genome shotgun (WGS) entry which is preliminary data.</text>
</comment>
<feature type="region of interest" description="Disordered" evidence="1">
    <location>
        <begin position="22"/>
        <end position="58"/>
    </location>
</feature>
<proteinExistence type="predicted"/>
<evidence type="ECO:0000256" key="1">
    <source>
        <dbReference type="SAM" id="MobiDB-lite"/>
    </source>
</evidence>
<evidence type="ECO:0000256" key="2">
    <source>
        <dbReference type="SAM" id="SignalP"/>
    </source>
</evidence>
<feature type="chain" id="PRO_5046207223" description="UrcA family protein" evidence="2">
    <location>
        <begin position="21"/>
        <end position="111"/>
    </location>
</feature>
<feature type="signal peptide" evidence="2">
    <location>
        <begin position="1"/>
        <end position="20"/>
    </location>
</feature>
<organism evidence="3 4">
    <name type="scientific">Aromatoleum toluvorans</name>
    <dbReference type="NCBI Taxonomy" id="92002"/>
    <lineage>
        <taxon>Bacteria</taxon>
        <taxon>Pseudomonadati</taxon>
        <taxon>Pseudomonadota</taxon>
        <taxon>Betaproteobacteria</taxon>
        <taxon>Rhodocyclales</taxon>
        <taxon>Rhodocyclaceae</taxon>
        <taxon>Aromatoleum</taxon>
    </lineage>
</organism>
<protein>
    <recommendedName>
        <fullName evidence="5">UrcA family protein</fullName>
    </recommendedName>
</protein>
<evidence type="ECO:0000313" key="4">
    <source>
        <dbReference type="Proteomes" id="UP000623795"/>
    </source>
</evidence>
<reference evidence="3 4" key="1">
    <citation type="submission" date="2019-12" db="EMBL/GenBank/DDBJ databases">
        <title>Comparative genomics gives insights into the taxonomy of the Azoarcus-Aromatoleum group and reveals separate origins of nif in the plant-associated Azoarcus and non-plant-associated Aromatoleum sub-groups.</title>
        <authorList>
            <person name="Lafos M."/>
            <person name="Maluk M."/>
            <person name="Batista M."/>
            <person name="Junghare M."/>
            <person name="Carmona M."/>
            <person name="Faoro H."/>
            <person name="Cruz L.M."/>
            <person name="Battistoni F."/>
            <person name="De Souza E."/>
            <person name="Pedrosa F."/>
            <person name="Chen W.-M."/>
            <person name="Poole P.S."/>
            <person name="Dixon R.A."/>
            <person name="James E.K."/>
        </authorList>
    </citation>
    <scope>NUCLEOTIDE SEQUENCE [LARGE SCALE GENOMIC DNA]</scope>
    <source>
        <strain evidence="3 4">Td21</strain>
    </source>
</reference>
<dbReference type="RefSeq" id="WP_169257104.1">
    <property type="nucleotide sequence ID" value="NZ_WTVN01000027.1"/>
</dbReference>
<accession>A0ABX1Q1N0</accession>